<evidence type="ECO:0008006" key="4">
    <source>
        <dbReference type="Google" id="ProtNLM"/>
    </source>
</evidence>
<dbReference type="Gene3D" id="3.30.300.130">
    <property type="entry name" value="Fe-S cluster assembly (FSCA)"/>
    <property type="match status" value="1"/>
</dbReference>
<accession>A0A177EDP0</accession>
<dbReference type="OrthoDB" id="2746at2759"/>
<proteinExistence type="inferred from homology"/>
<name>A0A177EDP0_9MICR</name>
<sequence>MNFSPVVSTEQRQVFELHWDDGELCVGRESIFQLIRNIKDPEHDYTLEQLNVVCLEDICIYSHVEDPSASQAAGVSGLGGKQWAREHHQTEEEVKRAGQEVPVFVEIKVVPTIPHCSMVGLIGLSILYKVTKIISSRYVVRVIVKKGTHTLDEEMTKQLEDIERTSSAFINPAIVATITELI</sequence>
<reference evidence="2 3" key="1">
    <citation type="submission" date="2016-02" db="EMBL/GenBank/DDBJ databases">
        <title>Discovery of a natural microsporidian pathogen with a broad tissue tropism in Caenorhabditis elegans.</title>
        <authorList>
            <person name="Luallen R.J."/>
            <person name="Reinke A.W."/>
            <person name="Tong L."/>
            <person name="Botts M.R."/>
            <person name="Felix M.-A."/>
            <person name="Troemel E.R."/>
        </authorList>
    </citation>
    <scope>NUCLEOTIDE SEQUENCE [LARGE SCALE GENOMIC DNA]</scope>
    <source>
        <strain evidence="2 3">JUm2807</strain>
    </source>
</reference>
<evidence type="ECO:0000256" key="1">
    <source>
        <dbReference type="ARBA" id="ARBA00010381"/>
    </source>
</evidence>
<dbReference type="EMBL" id="LTDL01000040">
    <property type="protein sequence ID" value="OAG29510.1"/>
    <property type="molecule type" value="Genomic_DNA"/>
</dbReference>
<dbReference type="InterPro" id="IPR034904">
    <property type="entry name" value="FSCA_dom_sf"/>
</dbReference>
<dbReference type="Proteomes" id="UP000185944">
    <property type="component" value="Unassembled WGS sequence"/>
</dbReference>
<dbReference type="InterPro" id="IPR039796">
    <property type="entry name" value="MIP18"/>
</dbReference>
<protein>
    <recommendedName>
        <fullName evidence="4">MIP18 family-like domain-containing protein</fullName>
    </recommendedName>
</protein>
<gene>
    <name evidence="2" type="ORF">NEDG_00643</name>
</gene>
<comment type="similarity">
    <text evidence="1">Belongs to the MIP18 family.</text>
</comment>
<dbReference type="GeneID" id="93646993"/>
<evidence type="ECO:0000313" key="2">
    <source>
        <dbReference type="EMBL" id="OAG29510.1"/>
    </source>
</evidence>
<dbReference type="STRING" id="1805483.A0A177EDP0"/>
<dbReference type="VEuPathDB" id="MicrosporidiaDB:NEDG_00643"/>
<dbReference type="GO" id="GO:0051604">
    <property type="term" value="P:protein maturation"/>
    <property type="evidence" value="ECO:0007669"/>
    <property type="project" value="InterPro"/>
</dbReference>
<organism evidence="2 3">
    <name type="scientific">Nematocida displodere</name>
    <dbReference type="NCBI Taxonomy" id="1805483"/>
    <lineage>
        <taxon>Eukaryota</taxon>
        <taxon>Fungi</taxon>
        <taxon>Fungi incertae sedis</taxon>
        <taxon>Microsporidia</taxon>
        <taxon>Nematocida</taxon>
    </lineage>
</organism>
<dbReference type="RefSeq" id="XP_067544158.1">
    <property type="nucleotide sequence ID" value="XM_067688061.1"/>
</dbReference>
<dbReference type="PANTHER" id="PTHR12377">
    <property type="entry name" value="CYTOSOLIC IRON-SULFUR ASSEMBLY COMPONENT 2B-RELATED"/>
    <property type="match status" value="1"/>
</dbReference>
<keyword evidence="3" id="KW-1185">Reference proteome</keyword>
<comment type="caution">
    <text evidence="2">The sequence shown here is derived from an EMBL/GenBank/DDBJ whole genome shotgun (WGS) entry which is preliminary data.</text>
</comment>
<evidence type="ECO:0000313" key="3">
    <source>
        <dbReference type="Proteomes" id="UP000185944"/>
    </source>
</evidence>
<dbReference type="AlphaFoldDB" id="A0A177EDP0"/>